<feature type="region of interest" description="Disordered" evidence="1">
    <location>
        <begin position="225"/>
        <end position="247"/>
    </location>
</feature>
<proteinExistence type="predicted"/>
<evidence type="ECO:0000256" key="1">
    <source>
        <dbReference type="SAM" id="MobiDB-lite"/>
    </source>
</evidence>
<dbReference type="EMBL" id="CAFAAJ010000143">
    <property type="protein sequence ID" value="CAB4815822.1"/>
    <property type="molecule type" value="Genomic_DNA"/>
</dbReference>
<feature type="region of interest" description="Disordered" evidence="1">
    <location>
        <begin position="129"/>
        <end position="169"/>
    </location>
</feature>
<feature type="compositionally biased region" description="Polar residues" evidence="1">
    <location>
        <begin position="134"/>
        <end position="160"/>
    </location>
</feature>
<accession>A0A6J6Z252</accession>
<sequence length="302" mass="31661">MAATASATEVRITLLRGSPRISPMMKTTATMPMASLATLLARPWSCFCNGVSPGSVSLSNVASRPIWVSIPVPVATNSPRPRVIALFMNTMPLRSPSGTDSSVGPPTALTTGVLSPVRADSAASRFAVEISRPSAGTRSPASSSTMSPGTTSRDSTYSSEPSRRTRAREVIEFRSASTDFSARCSCMKPITTLRTTTVRTIAGVLSSPDTSQATTAAVMRSRMSLSVKPASRRRHAGTPAAATSSFGPWESRRRAASCVESPSEASPLFGAVSAGMLEAAVLTRVPSVKRRCSFSEGLSRPS</sequence>
<name>A0A6J6Z252_9ZZZZ</name>
<reference evidence="2" key="1">
    <citation type="submission" date="2020-05" db="EMBL/GenBank/DDBJ databases">
        <authorList>
            <person name="Chiriac C."/>
            <person name="Salcher M."/>
            <person name="Ghai R."/>
            <person name="Kavagutti S V."/>
        </authorList>
    </citation>
    <scope>NUCLEOTIDE SEQUENCE</scope>
</reference>
<gene>
    <name evidence="2" type="ORF">UFOPK3001_01882</name>
</gene>
<dbReference type="AlphaFoldDB" id="A0A6J6Z252"/>
<organism evidence="2">
    <name type="scientific">freshwater metagenome</name>
    <dbReference type="NCBI Taxonomy" id="449393"/>
    <lineage>
        <taxon>unclassified sequences</taxon>
        <taxon>metagenomes</taxon>
        <taxon>ecological metagenomes</taxon>
    </lineage>
</organism>
<evidence type="ECO:0000313" key="2">
    <source>
        <dbReference type="EMBL" id="CAB4815822.1"/>
    </source>
</evidence>
<protein>
    <submittedName>
        <fullName evidence="2">Unannotated protein</fullName>
    </submittedName>
</protein>